<feature type="non-terminal residue" evidence="1">
    <location>
        <position position="1"/>
    </location>
</feature>
<dbReference type="Proteomes" id="UP000265520">
    <property type="component" value="Unassembled WGS sequence"/>
</dbReference>
<organism evidence="1 2">
    <name type="scientific">Trifolium medium</name>
    <dbReference type="NCBI Taxonomy" id="97028"/>
    <lineage>
        <taxon>Eukaryota</taxon>
        <taxon>Viridiplantae</taxon>
        <taxon>Streptophyta</taxon>
        <taxon>Embryophyta</taxon>
        <taxon>Tracheophyta</taxon>
        <taxon>Spermatophyta</taxon>
        <taxon>Magnoliopsida</taxon>
        <taxon>eudicotyledons</taxon>
        <taxon>Gunneridae</taxon>
        <taxon>Pentapetalae</taxon>
        <taxon>rosids</taxon>
        <taxon>fabids</taxon>
        <taxon>Fabales</taxon>
        <taxon>Fabaceae</taxon>
        <taxon>Papilionoideae</taxon>
        <taxon>50 kb inversion clade</taxon>
        <taxon>NPAAA clade</taxon>
        <taxon>Hologalegina</taxon>
        <taxon>IRL clade</taxon>
        <taxon>Trifolieae</taxon>
        <taxon>Trifolium</taxon>
    </lineage>
</organism>
<sequence length="53" mass="5544">KKGGFILEPARGVSYATQGVICVCVGGLLPGAMRQAWPGLRQAWPGLRQACAC</sequence>
<keyword evidence="2" id="KW-1185">Reference proteome</keyword>
<evidence type="ECO:0000313" key="1">
    <source>
        <dbReference type="EMBL" id="MCI47702.1"/>
    </source>
</evidence>
<reference evidence="1 2" key="1">
    <citation type="journal article" date="2018" name="Front. Plant Sci.">
        <title>Red Clover (Trifolium pratense) and Zigzag Clover (T. medium) - A Picture of Genomic Similarities and Differences.</title>
        <authorList>
            <person name="Dluhosova J."/>
            <person name="Istvanek J."/>
            <person name="Nedelnik J."/>
            <person name="Repkova J."/>
        </authorList>
    </citation>
    <scope>NUCLEOTIDE SEQUENCE [LARGE SCALE GENOMIC DNA]</scope>
    <source>
        <strain evidence="2">cv. 10/8</strain>
        <tissue evidence="1">Leaf</tissue>
    </source>
</reference>
<evidence type="ECO:0000313" key="2">
    <source>
        <dbReference type="Proteomes" id="UP000265520"/>
    </source>
</evidence>
<name>A0A392SGW3_9FABA</name>
<dbReference type="AlphaFoldDB" id="A0A392SGW3"/>
<protein>
    <submittedName>
        <fullName evidence="1">Uncharacterized protein</fullName>
    </submittedName>
</protein>
<comment type="caution">
    <text evidence="1">The sequence shown here is derived from an EMBL/GenBank/DDBJ whole genome shotgun (WGS) entry which is preliminary data.</text>
</comment>
<proteinExistence type="predicted"/>
<accession>A0A392SGW3</accession>
<dbReference type="EMBL" id="LXQA010375822">
    <property type="protein sequence ID" value="MCI47702.1"/>
    <property type="molecule type" value="Genomic_DNA"/>
</dbReference>